<keyword evidence="11" id="KW-1185">Reference proteome</keyword>
<feature type="domain" description="Lipocalin/cytosolic fatty-acid binding" evidence="9">
    <location>
        <begin position="86"/>
        <end position="228"/>
    </location>
</feature>
<reference evidence="10" key="3">
    <citation type="submission" date="2025-09" db="UniProtKB">
        <authorList>
            <consortium name="Ensembl"/>
        </authorList>
    </citation>
    <scope>IDENTIFICATION</scope>
</reference>
<dbReference type="InParanoid" id="G3W2U9"/>
<dbReference type="AlphaFoldDB" id="G3W2U9"/>
<reference evidence="10" key="2">
    <citation type="submission" date="2025-08" db="UniProtKB">
        <authorList>
            <consortium name="Ensembl"/>
        </authorList>
    </citation>
    <scope>IDENTIFICATION</scope>
</reference>
<keyword evidence="6" id="KW-0494">Milk protein</keyword>
<gene>
    <name evidence="10" type="primary">LOC100913205</name>
</gene>
<evidence type="ECO:0000259" key="9">
    <source>
        <dbReference type="Pfam" id="PF00061"/>
    </source>
</evidence>
<dbReference type="InterPro" id="IPR002345">
    <property type="entry name" value="Lipocalin"/>
</dbReference>
<dbReference type="SUPFAM" id="SSF50814">
    <property type="entry name" value="Lipocalins"/>
    <property type="match status" value="1"/>
</dbReference>
<keyword evidence="7" id="KW-1015">Disulfide bond</keyword>
<evidence type="ECO:0000256" key="4">
    <source>
        <dbReference type="ARBA" id="ARBA00022525"/>
    </source>
</evidence>
<dbReference type="Ensembl" id="ENSSHAT00000009839.2">
    <property type="protein sequence ID" value="ENSSHAP00000009754.2"/>
    <property type="gene ID" value="ENSSHAG00000008440.2"/>
</dbReference>
<keyword evidence="8" id="KW-0325">Glycoprotein</keyword>
<evidence type="ECO:0000256" key="3">
    <source>
        <dbReference type="ARBA" id="ARBA00022448"/>
    </source>
</evidence>
<evidence type="ECO:0000256" key="8">
    <source>
        <dbReference type="ARBA" id="ARBA00023180"/>
    </source>
</evidence>
<comment type="subcellular location">
    <subcellularLocation>
        <location evidence="1">Secreted</location>
    </subcellularLocation>
</comment>
<evidence type="ECO:0000256" key="5">
    <source>
        <dbReference type="ARBA" id="ARBA00022729"/>
    </source>
</evidence>
<dbReference type="Pfam" id="PF00061">
    <property type="entry name" value="Lipocalin"/>
    <property type="match status" value="1"/>
</dbReference>
<name>G3W2U9_SARHA</name>
<evidence type="ECO:0000313" key="10">
    <source>
        <dbReference type="Ensembl" id="ENSSHAP00000009754.2"/>
    </source>
</evidence>
<evidence type="ECO:0000256" key="6">
    <source>
        <dbReference type="ARBA" id="ARBA00022743"/>
    </source>
</evidence>
<dbReference type="InterPro" id="IPR000566">
    <property type="entry name" value="Lipocln_cytosolic_FA-bd_dom"/>
</dbReference>
<dbReference type="PANTHER" id="PTHR11430:SF13">
    <property type="entry name" value="NEUTROPHIL GELATINASE-ASSOCIATED LIPOCALIN"/>
    <property type="match status" value="1"/>
</dbReference>
<evidence type="ECO:0000256" key="2">
    <source>
        <dbReference type="ARBA" id="ARBA00006889"/>
    </source>
</evidence>
<dbReference type="FunCoup" id="G3W2U9">
    <property type="interactions" value="400"/>
</dbReference>
<evidence type="ECO:0000313" key="11">
    <source>
        <dbReference type="Proteomes" id="UP000007648"/>
    </source>
</evidence>
<keyword evidence="4" id="KW-0964">Secreted</keyword>
<dbReference type="PRINTS" id="PR00179">
    <property type="entry name" value="LIPOCALIN"/>
</dbReference>
<dbReference type="InterPro" id="IPR003087">
    <property type="entry name" value="LCN2/LCN12"/>
</dbReference>
<dbReference type="eggNOG" id="ENOG502T7VZ">
    <property type="taxonomic scope" value="Eukaryota"/>
</dbReference>
<reference evidence="10 11" key="1">
    <citation type="journal article" date="2011" name="Proc. Natl. Acad. Sci. U.S.A.">
        <title>Genetic diversity and population structure of the endangered marsupial Sarcophilus harrisii (Tasmanian devil).</title>
        <authorList>
            <person name="Miller W."/>
            <person name="Hayes V.M."/>
            <person name="Ratan A."/>
            <person name="Petersen D.C."/>
            <person name="Wittekindt N.E."/>
            <person name="Miller J."/>
            <person name="Walenz B."/>
            <person name="Knight J."/>
            <person name="Qi J."/>
            <person name="Zhao F."/>
            <person name="Wang Q."/>
            <person name="Bedoya-Reina O.C."/>
            <person name="Katiyar N."/>
            <person name="Tomsho L.P."/>
            <person name="Kasson L.M."/>
            <person name="Hardie R.A."/>
            <person name="Woodbridge P."/>
            <person name="Tindall E.A."/>
            <person name="Bertelsen M.F."/>
            <person name="Dixon D."/>
            <person name="Pyecroft S."/>
            <person name="Helgen K.M."/>
            <person name="Lesk A.M."/>
            <person name="Pringle T.H."/>
            <person name="Patterson N."/>
            <person name="Zhang Y."/>
            <person name="Kreiss A."/>
            <person name="Woods G.M."/>
            <person name="Jones M.E."/>
            <person name="Schuster S.C."/>
        </authorList>
    </citation>
    <scope>NUCLEOTIDE SEQUENCE [LARGE SCALE GENOMIC DNA]</scope>
</reference>
<evidence type="ECO:0000256" key="1">
    <source>
        <dbReference type="ARBA" id="ARBA00004613"/>
    </source>
</evidence>
<dbReference type="Gene3D" id="2.40.128.20">
    <property type="match status" value="1"/>
</dbReference>
<sequence length="237" mass="27215">MLSVRRVPSLLDLSVALPPFLVDLIPHHLPRLTITHPHKRMAVRLLWMGLALLGIAQVQAQARPQIPAPSLHRVPQQINFLPEEFQGTWYVVGLSGNAFRRANDAQSKMYTTTYELQGDNSYKVTSRLLRGDRCDTFVRTFVQKGQPGQFTLGNIENYQLQDYLVRVMRTNYNEYALVYFKKTVDGTDYFKITLYGRREDLRPELKDGFVRLSKSMGLTSDNIIFPAKVEECIHVQA</sequence>
<dbReference type="HOGENOM" id="CLU_094061_2_0_1"/>
<dbReference type="GeneTree" id="ENSGT01050000244868"/>
<dbReference type="Proteomes" id="UP000007648">
    <property type="component" value="Unassembled WGS sequence"/>
</dbReference>
<proteinExistence type="inferred from homology"/>
<dbReference type="GO" id="GO:0005615">
    <property type="term" value="C:extracellular space"/>
    <property type="evidence" value="ECO:0007669"/>
    <property type="project" value="TreeGrafter"/>
</dbReference>
<dbReference type="PANTHER" id="PTHR11430">
    <property type="entry name" value="LIPOCALIN"/>
    <property type="match status" value="1"/>
</dbReference>
<organism evidence="10 11">
    <name type="scientific">Sarcophilus harrisii</name>
    <name type="common">Tasmanian devil</name>
    <name type="synonym">Sarcophilus laniarius</name>
    <dbReference type="NCBI Taxonomy" id="9305"/>
    <lineage>
        <taxon>Eukaryota</taxon>
        <taxon>Metazoa</taxon>
        <taxon>Chordata</taxon>
        <taxon>Craniata</taxon>
        <taxon>Vertebrata</taxon>
        <taxon>Euteleostomi</taxon>
        <taxon>Mammalia</taxon>
        <taxon>Metatheria</taxon>
        <taxon>Dasyuromorphia</taxon>
        <taxon>Dasyuridae</taxon>
        <taxon>Sarcophilus</taxon>
    </lineage>
</organism>
<dbReference type="STRING" id="9305.ENSSHAP00000009754"/>
<protein>
    <recommendedName>
        <fullName evidence="9">Lipocalin/cytosolic fatty-acid binding domain-containing protein</fullName>
    </recommendedName>
</protein>
<keyword evidence="5" id="KW-0732">Signal</keyword>
<keyword evidence="3" id="KW-0813">Transport</keyword>
<evidence type="ECO:0000256" key="7">
    <source>
        <dbReference type="ARBA" id="ARBA00023157"/>
    </source>
</evidence>
<dbReference type="PRINTS" id="PR01275">
    <property type="entry name" value="NGELATINASE"/>
</dbReference>
<comment type="similarity">
    <text evidence="2">Belongs to the calycin superfamily. Lipocalin family.</text>
</comment>
<dbReference type="GO" id="GO:0036094">
    <property type="term" value="F:small molecule binding"/>
    <property type="evidence" value="ECO:0007669"/>
    <property type="project" value="InterPro"/>
</dbReference>
<accession>G3W2U9</accession>
<dbReference type="InterPro" id="IPR012674">
    <property type="entry name" value="Calycin"/>
</dbReference>